<feature type="region of interest" description="Disordered" evidence="1">
    <location>
        <begin position="476"/>
        <end position="500"/>
    </location>
</feature>
<evidence type="ECO:0008006" key="5">
    <source>
        <dbReference type="Google" id="ProtNLM"/>
    </source>
</evidence>
<feature type="transmembrane region" description="Helical" evidence="2">
    <location>
        <begin position="64"/>
        <end position="81"/>
    </location>
</feature>
<protein>
    <recommendedName>
        <fullName evidence="5">O-antigen polymerase</fullName>
    </recommendedName>
</protein>
<dbReference type="PANTHER" id="PTHR37422">
    <property type="entry name" value="TEICHURONIC ACID BIOSYNTHESIS PROTEIN TUAE"/>
    <property type="match status" value="1"/>
</dbReference>
<keyword evidence="2" id="KW-0812">Transmembrane</keyword>
<feature type="transmembrane region" description="Helical" evidence="2">
    <location>
        <begin position="449"/>
        <end position="469"/>
    </location>
</feature>
<feature type="transmembrane region" description="Helical" evidence="2">
    <location>
        <begin position="93"/>
        <end position="112"/>
    </location>
</feature>
<dbReference type="EMBL" id="AWQS01000126">
    <property type="protein sequence ID" value="EWT05296.1"/>
    <property type="molecule type" value="Genomic_DNA"/>
</dbReference>
<feature type="transmembrane region" description="Helical" evidence="2">
    <location>
        <begin position="155"/>
        <end position="173"/>
    </location>
</feature>
<proteinExistence type="predicted"/>
<feature type="transmembrane region" description="Helical" evidence="2">
    <location>
        <begin position="385"/>
        <end position="412"/>
    </location>
</feature>
<comment type="caution">
    <text evidence="3">The sequence shown here is derived from an EMBL/GenBank/DDBJ whole genome shotgun (WGS) entry which is preliminary data.</text>
</comment>
<feature type="transmembrane region" description="Helical" evidence="2">
    <location>
        <begin position="424"/>
        <end position="443"/>
    </location>
</feature>
<feature type="transmembrane region" description="Helical" evidence="2">
    <location>
        <begin position="185"/>
        <end position="201"/>
    </location>
</feature>
<evidence type="ECO:0000313" key="3">
    <source>
        <dbReference type="EMBL" id="EWT05296.1"/>
    </source>
</evidence>
<keyword evidence="2" id="KW-1133">Transmembrane helix</keyword>
<dbReference type="PANTHER" id="PTHR37422:SF13">
    <property type="entry name" value="LIPOPOLYSACCHARIDE BIOSYNTHESIS PROTEIN PA4999-RELATED"/>
    <property type="match status" value="1"/>
</dbReference>
<reference evidence="4" key="1">
    <citation type="submission" date="2013-08" db="EMBL/GenBank/DDBJ databases">
        <title>Intrasporangium oryzae NRRL B-24470.</title>
        <authorList>
            <person name="Liu H."/>
            <person name="Wang G."/>
        </authorList>
    </citation>
    <scope>NUCLEOTIDE SEQUENCE [LARGE SCALE GENOMIC DNA]</scope>
    <source>
        <strain evidence="4">Q5-1</strain>
    </source>
</reference>
<gene>
    <name evidence="3" type="ORF">N864_02175</name>
</gene>
<sequence>MLRSSWPRFVAVLVVVLAVPVILVALPNASRHASSSIFVLALGVLLLGVLITVGGLWIRRTESILTILVVLLLLVPQNYVLVGPLRSVGNPALLWSLFALLLWCGSRLLGLVMPPANNPMRWGVFFYLIAATLAFASGMARPLTDVEASGATRAIFPALAVVGVALVACDGLTQRGQVERVLQRLVYVAGLAGVAGIFEFFDRTFSYRTLAHLPGLTTNTELINDTRSGFVRVIGAAAHPIEYAVALACLVPIALHFTLHGASRGSRQGSALSLGIMLAVIPMSVSRSGIVALLVAGLWYGAHLRGRQRLNLVLVGIVGAGAMSAVAPRLLGTIRSLMFIGEDDPSIRGRTSDYVKIPWLLQGHEVTGRGLGTFQPAQYFFLDNAYLGALLEGGAVALAALVLLFLVGVLMAQRTRRNSVEPSVRSLCQALSAAILALAATAATFDMTSFRQTGFLLFLFLGCVGALWAREGRLGKGKKAEPPQTVDIPRAASNEVWQPS</sequence>
<keyword evidence="4" id="KW-1185">Reference proteome</keyword>
<keyword evidence="2" id="KW-0472">Membrane</keyword>
<evidence type="ECO:0000313" key="4">
    <source>
        <dbReference type="Proteomes" id="UP000019494"/>
    </source>
</evidence>
<dbReference type="AlphaFoldDB" id="W9GGD5"/>
<name>W9GGD5_9MICO</name>
<dbReference type="Proteomes" id="UP000019494">
    <property type="component" value="Unassembled WGS sequence"/>
</dbReference>
<evidence type="ECO:0000256" key="2">
    <source>
        <dbReference type="SAM" id="Phobius"/>
    </source>
</evidence>
<evidence type="ECO:0000256" key="1">
    <source>
        <dbReference type="SAM" id="MobiDB-lite"/>
    </source>
</evidence>
<feature type="transmembrane region" description="Helical" evidence="2">
    <location>
        <begin position="6"/>
        <end position="26"/>
    </location>
</feature>
<accession>W9GGD5</accession>
<organism evidence="3 4">
    <name type="scientific">Intrasporangium chromatireducens Q5-1</name>
    <dbReference type="NCBI Taxonomy" id="584657"/>
    <lineage>
        <taxon>Bacteria</taxon>
        <taxon>Bacillati</taxon>
        <taxon>Actinomycetota</taxon>
        <taxon>Actinomycetes</taxon>
        <taxon>Micrococcales</taxon>
        <taxon>Intrasporangiaceae</taxon>
        <taxon>Intrasporangium</taxon>
    </lineage>
</organism>
<feature type="transmembrane region" description="Helical" evidence="2">
    <location>
        <begin position="124"/>
        <end position="143"/>
    </location>
</feature>
<feature type="transmembrane region" description="Helical" evidence="2">
    <location>
        <begin position="312"/>
        <end position="331"/>
    </location>
</feature>
<feature type="transmembrane region" description="Helical" evidence="2">
    <location>
        <begin position="271"/>
        <end position="300"/>
    </location>
</feature>
<feature type="transmembrane region" description="Helical" evidence="2">
    <location>
        <begin position="38"/>
        <end position="58"/>
    </location>
</feature>
<dbReference type="InterPro" id="IPR051533">
    <property type="entry name" value="WaaL-like"/>
</dbReference>